<dbReference type="Proteomes" id="UP000640485">
    <property type="component" value="Unassembled WGS sequence"/>
</dbReference>
<dbReference type="InterPro" id="IPR051044">
    <property type="entry name" value="MAG_DAG_Lipase"/>
</dbReference>
<keyword evidence="2" id="KW-0378">Hydrolase</keyword>
<dbReference type="SUPFAM" id="SSF53474">
    <property type="entry name" value="alpha/beta-Hydrolases"/>
    <property type="match status" value="1"/>
</dbReference>
<feature type="domain" description="Serine aminopeptidase S33" evidence="1">
    <location>
        <begin position="40"/>
        <end position="291"/>
    </location>
</feature>
<comment type="caution">
    <text evidence="2">The sequence shown here is derived from an EMBL/GenBank/DDBJ whole genome shotgun (WGS) entry which is preliminary data.</text>
</comment>
<dbReference type="PRINTS" id="PR00111">
    <property type="entry name" value="ABHYDROLASE"/>
</dbReference>
<gene>
    <name evidence="2" type="ORF">JJJ17_06795</name>
</gene>
<dbReference type="InterPro" id="IPR022742">
    <property type="entry name" value="Hydrolase_4"/>
</dbReference>
<dbReference type="PANTHER" id="PTHR11614">
    <property type="entry name" value="PHOSPHOLIPASE-RELATED"/>
    <property type="match status" value="1"/>
</dbReference>
<dbReference type="RefSeq" id="WP_200684878.1">
    <property type="nucleotide sequence ID" value="NZ_JAEPRQ010000002.1"/>
</dbReference>
<proteinExistence type="predicted"/>
<evidence type="ECO:0000259" key="1">
    <source>
        <dbReference type="Pfam" id="PF12146"/>
    </source>
</evidence>
<sequence>MEPAPFHQLPGDPLRPADAWWLTAEDGVRLRIAHWRSQTEPRGSVLLLPGRTEYVEKYARIARTLTDAGYDVLSIDWRGQGMSARLQDNPRPGHVREFADYQLDLLEMIVAATELDLPRPWHLLSHSMGGCIALAGLHADLPVQSAVFSAPMWGINLRQMPQGVAVGMAYLAGRLGRGGNAAPGSGSAGTYLLDEAFSANLLTHDADQWAIMLREASAWPHMTIGGASYNWVGKALNECVRLSRLPSPNIPTLVTLGDEERIVSTAAIRDRLTRWPEAELLEMAGVRHEVMMCTPENRARFIDAALMHFEDHA</sequence>
<dbReference type="Gene3D" id="3.40.50.1820">
    <property type="entry name" value="alpha/beta hydrolase"/>
    <property type="match status" value="1"/>
</dbReference>
<dbReference type="EMBL" id="JAEPRQ010000002">
    <property type="protein sequence ID" value="MBK4215627.1"/>
    <property type="molecule type" value="Genomic_DNA"/>
</dbReference>
<evidence type="ECO:0000313" key="3">
    <source>
        <dbReference type="Proteomes" id="UP000640485"/>
    </source>
</evidence>
<dbReference type="AlphaFoldDB" id="A0A934VY50"/>
<accession>A0A934VY50</accession>
<dbReference type="InterPro" id="IPR029058">
    <property type="entry name" value="AB_hydrolase_fold"/>
</dbReference>
<evidence type="ECO:0000313" key="2">
    <source>
        <dbReference type="EMBL" id="MBK4215627.1"/>
    </source>
</evidence>
<reference evidence="2" key="1">
    <citation type="submission" date="2021-01" db="EMBL/GenBank/DDBJ databases">
        <title>Paracoccus amoyensis sp. nov., isolated from the surface seawater along the coast of Xiamen Island, China.</title>
        <authorList>
            <person name="Lyu L."/>
        </authorList>
    </citation>
    <scope>NUCLEOTIDE SEQUENCE</scope>
    <source>
        <strain evidence="2">MJ17</strain>
    </source>
</reference>
<organism evidence="2 3">
    <name type="scientific">Paracoccus caeni</name>
    <dbReference type="NCBI Taxonomy" id="657651"/>
    <lineage>
        <taxon>Bacteria</taxon>
        <taxon>Pseudomonadati</taxon>
        <taxon>Pseudomonadota</taxon>
        <taxon>Alphaproteobacteria</taxon>
        <taxon>Rhodobacterales</taxon>
        <taxon>Paracoccaceae</taxon>
        <taxon>Paracoccus</taxon>
    </lineage>
</organism>
<protein>
    <submittedName>
        <fullName evidence="2">Alpha/beta hydrolase</fullName>
    </submittedName>
</protein>
<keyword evidence="3" id="KW-1185">Reference proteome</keyword>
<dbReference type="Pfam" id="PF12146">
    <property type="entry name" value="Hydrolase_4"/>
    <property type="match status" value="1"/>
</dbReference>
<dbReference type="InterPro" id="IPR000073">
    <property type="entry name" value="AB_hydrolase_1"/>
</dbReference>
<dbReference type="GO" id="GO:0016787">
    <property type="term" value="F:hydrolase activity"/>
    <property type="evidence" value="ECO:0007669"/>
    <property type="project" value="UniProtKB-KW"/>
</dbReference>
<name>A0A934VY50_9RHOB</name>